<feature type="transmembrane region" description="Helical" evidence="5">
    <location>
        <begin position="162"/>
        <end position="187"/>
    </location>
</feature>
<feature type="transmembrane region" description="Helical" evidence="5">
    <location>
        <begin position="102"/>
        <end position="120"/>
    </location>
</feature>
<keyword evidence="2 5" id="KW-0812">Transmembrane</keyword>
<evidence type="ECO:0000313" key="7">
    <source>
        <dbReference type="Proteomes" id="UP000030302"/>
    </source>
</evidence>
<dbReference type="InterPro" id="IPR052527">
    <property type="entry name" value="Metal_cation-efflux_comp"/>
</dbReference>
<dbReference type="HOGENOM" id="CLU_065200_1_3_4"/>
<evidence type="ECO:0000256" key="2">
    <source>
        <dbReference type="ARBA" id="ARBA00022692"/>
    </source>
</evidence>
<accession>A0A0A1F9A9</accession>
<gene>
    <name evidence="6" type="ORF">LT85_1963</name>
</gene>
<keyword evidence="4 5" id="KW-0472">Membrane</keyword>
<evidence type="ECO:0000256" key="1">
    <source>
        <dbReference type="ARBA" id="ARBA00004141"/>
    </source>
</evidence>
<comment type="subcellular location">
    <subcellularLocation>
        <location evidence="1">Membrane</location>
        <topology evidence="1">Multi-pass membrane protein</topology>
    </subcellularLocation>
</comment>
<dbReference type="InterPro" id="IPR007269">
    <property type="entry name" value="ICMT_MeTrfase"/>
</dbReference>
<dbReference type="EMBL" id="CP009962">
    <property type="protein sequence ID" value="AIY41121.1"/>
    <property type="molecule type" value="Genomic_DNA"/>
</dbReference>
<organism evidence="6 7">
    <name type="scientific">Collimonas arenae</name>
    <dbReference type="NCBI Taxonomy" id="279058"/>
    <lineage>
        <taxon>Bacteria</taxon>
        <taxon>Pseudomonadati</taxon>
        <taxon>Pseudomonadota</taxon>
        <taxon>Betaproteobacteria</taxon>
        <taxon>Burkholderiales</taxon>
        <taxon>Oxalobacteraceae</taxon>
        <taxon>Collimonas</taxon>
    </lineage>
</organism>
<evidence type="ECO:0000313" key="6">
    <source>
        <dbReference type="EMBL" id="AIY41121.1"/>
    </source>
</evidence>
<protein>
    <submittedName>
        <fullName evidence="6">Putative transmembrane protein</fullName>
    </submittedName>
</protein>
<dbReference type="KEGG" id="care:LT85_1963"/>
<dbReference type="GO" id="GO:0004671">
    <property type="term" value="F:protein C-terminal S-isoprenylcysteine carboxyl O-methyltransferase activity"/>
    <property type="evidence" value="ECO:0007669"/>
    <property type="project" value="InterPro"/>
</dbReference>
<dbReference type="Pfam" id="PF04140">
    <property type="entry name" value="ICMT"/>
    <property type="match status" value="1"/>
</dbReference>
<dbReference type="PANTHER" id="PTHR43847">
    <property type="entry name" value="BLL3993 PROTEIN"/>
    <property type="match status" value="1"/>
</dbReference>
<feature type="transmembrane region" description="Helical" evidence="5">
    <location>
        <begin position="132"/>
        <end position="150"/>
    </location>
</feature>
<dbReference type="Proteomes" id="UP000030302">
    <property type="component" value="Chromosome"/>
</dbReference>
<keyword evidence="7" id="KW-1185">Reference proteome</keyword>
<keyword evidence="3 5" id="KW-1133">Transmembrane helix</keyword>
<dbReference type="PROSITE" id="PS50244">
    <property type="entry name" value="S5A_REDUCTASE"/>
    <property type="match status" value="1"/>
</dbReference>
<evidence type="ECO:0000256" key="5">
    <source>
        <dbReference type="SAM" id="Phobius"/>
    </source>
</evidence>
<feature type="transmembrane region" description="Helical" evidence="5">
    <location>
        <begin position="71"/>
        <end position="90"/>
    </location>
</feature>
<dbReference type="PANTHER" id="PTHR43847:SF1">
    <property type="entry name" value="BLL3993 PROTEIN"/>
    <property type="match status" value="1"/>
</dbReference>
<evidence type="ECO:0000256" key="4">
    <source>
        <dbReference type="ARBA" id="ARBA00023136"/>
    </source>
</evidence>
<dbReference type="OrthoDB" id="9789029at2"/>
<dbReference type="Gene3D" id="1.20.120.1630">
    <property type="match status" value="1"/>
</dbReference>
<proteinExistence type="predicted"/>
<dbReference type="GO" id="GO:0016020">
    <property type="term" value="C:membrane"/>
    <property type="evidence" value="ECO:0007669"/>
    <property type="project" value="UniProtKB-SubCell"/>
</dbReference>
<dbReference type="AlphaFoldDB" id="A0A0A1F9A9"/>
<evidence type="ECO:0000256" key="3">
    <source>
        <dbReference type="ARBA" id="ARBA00022989"/>
    </source>
</evidence>
<reference evidence="7" key="1">
    <citation type="journal article" date="2014" name="Soil Biol. Biochem.">
        <title>Structure and function of bacterial communities in ageing soils: Insights from the Mendocino ecological staircase.</title>
        <authorList>
            <person name="Uroz S."/>
            <person name="Tech J.J."/>
            <person name="Sawaya N.A."/>
            <person name="Frey-Klett P."/>
            <person name="Leveau J.H.J."/>
        </authorList>
    </citation>
    <scope>NUCLEOTIDE SEQUENCE [LARGE SCALE GENOMIC DNA]</scope>
    <source>
        <strain evidence="7">Cal35</strain>
    </source>
</reference>
<feature type="transmembrane region" description="Helical" evidence="5">
    <location>
        <begin position="38"/>
        <end position="59"/>
    </location>
</feature>
<dbReference type="RefSeq" id="WP_038495701.1">
    <property type="nucleotide sequence ID" value="NZ_CP009962.1"/>
</dbReference>
<sequence>MRVSNRLALFNIVATLAYLGLAILGGGGFSAFFSHPPLVFLTIVFLIMSGVGLFSRGNLSSVEREDRGNRWVLPVFALIGVLSAWLPAYADRIGILTFGGDTMRWLGVILFVIGGVLRLWPVFILGLRFSGLVVIQPGHSLVTGGMYGVIRHPSYLGMMINAVGWALAFRSGVGVMLAVLLLVPLIARIRAEEALLHSQFGAEYDAYCARTARLIPGLY</sequence>
<feature type="transmembrane region" description="Helical" evidence="5">
    <location>
        <begin position="7"/>
        <end position="32"/>
    </location>
</feature>
<dbReference type="STRING" id="279058.LT85_1963"/>
<name>A0A0A1F9A9_9BURK</name>